<dbReference type="Pfam" id="PF13614">
    <property type="entry name" value="AAA_31"/>
    <property type="match status" value="1"/>
</dbReference>
<dbReference type="InterPro" id="IPR027417">
    <property type="entry name" value="P-loop_NTPase"/>
</dbReference>
<proteinExistence type="predicted"/>
<dbReference type="Gene3D" id="3.40.50.300">
    <property type="entry name" value="P-loop containing nucleotide triphosphate hydrolases"/>
    <property type="match status" value="1"/>
</dbReference>
<reference evidence="2" key="1">
    <citation type="submission" date="2021-01" db="EMBL/GenBank/DDBJ databases">
        <title>Whole genome shotgun sequence of Rhizocola hellebori NBRC 109834.</title>
        <authorList>
            <person name="Komaki H."/>
            <person name="Tamura T."/>
        </authorList>
    </citation>
    <scope>NUCLEOTIDE SEQUENCE</scope>
    <source>
        <strain evidence="2">NBRC 109834</strain>
    </source>
</reference>
<dbReference type="InterPro" id="IPR050678">
    <property type="entry name" value="DNA_Partitioning_ATPase"/>
</dbReference>
<comment type="caution">
    <text evidence="2">The sequence shown here is derived from an EMBL/GenBank/DDBJ whole genome shotgun (WGS) entry which is preliminary data.</text>
</comment>
<dbReference type="Proteomes" id="UP000612899">
    <property type="component" value="Unassembled WGS sequence"/>
</dbReference>
<name>A0A8J3Q3U2_9ACTN</name>
<evidence type="ECO:0000313" key="2">
    <source>
        <dbReference type="EMBL" id="GIH03166.1"/>
    </source>
</evidence>
<organism evidence="2 3">
    <name type="scientific">Rhizocola hellebori</name>
    <dbReference type="NCBI Taxonomy" id="1392758"/>
    <lineage>
        <taxon>Bacteria</taxon>
        <taxon>Bacillati</taxon>
        <taxon>Actinomycetota</taxon>
        <taxon>Actinomycetes</taxon>
        <taxon>Micromonosporales</taxon>
        <taxon>Micromonosporaceae</taxon>
        <taxon>Rhizocola</taxon>
    </lineage>
</organism>
<keyword evidence="3" id="KW-1185">Reference proteome</keyword>
<dbReference type="PANTHER" id="PTHR13696">
    <property type="entry name" value="P-LOOP CONTAINING NUCLEOSIDE TRIPHOSPHATE HYDROLASE"/>
    <property type="match status" value="1"/>
</dbReference>
<gene>
    <name evidence="2" type="ORF">Rhe02_12330</name>
</gene>
<dbReference type="PANTHER" id="PTHR13696:SF99">
    <property type="entry name" value="COBYRINIC ACID AC-DIAMIDE SYNTHASE"/>
    <property type="match status" value="1"/>
</dbReference>
<evidence type="ECO:0000259" key="1">
    <source>
        <dbReference type="Pfam" id="PF13614"/>
    </source>
</evidence>
<sequence length="297" mass="32999">MTVVAVLNYKGGVGKTTMTANLGAEIANRGRKVLLIDLDPQASLTFSFYRPDEWDPDRTILRWYESYIMSGAAKNLEELVLTPPRVNAALERGRLDLISSDLRLVDVELDLAHGLGGARYQTFNPHYLRVYRLLADALAGKAFEEYDVILMDCAPNFNMVTRTAVVASQHILVPAKADYLSTLGIDYLRTRLSQLVDEYDRVAGSNPAVAINPVILGVVFTMVQYAGAGLMVKLQGYINGLKDIEVPVFRHTLRESKAVFADPGEHGIPAVLSRQTTENVEYDLHQITNEFLSLIRV</sequence>
<dbReference type="SUPFAM" id="SSF52540">
    <property type="entry name" value="P-loop containing nucleoside triphosphate hydrolases"/>
    <property type="match status" value="1"/>
</dbReference>
<dbReference type="AlphaFoldDB" id="A0A8J3Q3U2"/>
<accession>A0A8J3Q3U2</accession>
<dbReference type="EMBL" id="BONY01000006">
    <property type="protein sequence ID" value="GIH03166.1"/>
    <property type="molecule type" value="Genomic_DNA"/>
</dbReference>
<dbReference type="InterPro" id="IPR025669">
    <property type="entry name" value="AAA_dom"/>
</dbReference>
<dbReference type="CDD" id="cd02042">
    <property type="entry name" value="ParAB_family"/>
    <property type="match status" value="1"/>
</dbReference>
<protein>
    <submittedName>
        <fullName evidence="2">Cobyrinic acid a,c-diamide synthase</fullName>
    </submittedName>
</protein>
<evidence type="ECO:0000313" key="3">
    <source>
        <dbReference type="Proteomes" id="UP000612899"/>
    </source>
</evidence>
<dbReference type="RefSeq" id="WP_203907092.1">
    <property type="nucleotide sequence ID" value="NZ_BONY01000006.1"/>
</dbReference>
<feature type="domain" description="AAA" evidence="1">
    <location>
        <begin position="1"/>
        <end position="198"/>
    </location>
</feature>